<dbReference type="SUPFAM" id="SSF52540">
    <property type="entry name" value="P-loop containing nucleoside triphosphate hydrolases"/>
    <property type="match status" value="1"/>
</dbReference>
<evidence type="ECO:0000313" key="2">
    <source>
        <dbReference type="Proteomes" id="UP000481033"/>
    </source>
</evidence>
<gene>
    <name evidence="1" type="ORF">DXZ20_03455</name>
</gene>
<dbReference type="Pfam" id="PF13469">
    <property type="entry name" value="Sulfotransfer_3"/>
    <property type="match status" value="1"/>
</dbReference>
<dbReference type="InterPro" id="IPR052736">
    <property type="entry name" value="Stf3_sulfotransferase"/>
</dbReference>
<sequence>MNPLDQPYLNQIQEINFQPIFILGDHRSGTTLLYQTLASTQYFNVVTAYHIIKYNEILHNHFNHLEKQKYQELQTEFRQLGISDREFDAVPVSPELPEEYGFIIRNAGHELYINDASLPKFLEACRKIQSISDSGKPILLKNPWCYPHFLYIRQAIPNARFIFIHRNPIHVINSKLKTVDKVLSEWNAYTGLVSNRYNKIFKNPLFRLIYRIMYFPYLGIGLNKVLQQSLTSTSYFMSNIQSLPDSVYVSIRFEDLCEQPQATLKKIFDFLDVKPDVAIDYDSLIKKRPTQLIPTVAQHQQRIIQRLTPYFELHNYPTIASS</sequence>
<dbReference type="RefSeq" id="WP_163696415.1">
    <property type="nucleotide sequence ID" value="NZ_QXHD01000003.1"/>
</dbReference>
<dbReference type="GO" id="GO:0016740">
    <property type="term" value="F:transferase activity"/>
    <property type="evidence" value="ECO:0007669"/>
    <property type="project" value="UniProtKB-KW"/>
</dbReference>
<dbReference type="PANTHER" id="PTHR36451:SF1">
    <property type="entry name" value="OMEGA-HYDROXY-BETA-DIHYDROMENAQUINONE-9 SULFOTRANSFERASE STF3"/>
    <property type="match status" value="1"/>
</dbReference>
<protein>
    <submittedName>
        <fullName evidence="1">Sulfotransferase</fullName>
    </submittedName>
</protein>
<dbReference type="InterPro" id="IPR027417">
    <property type="entry name" value="P-loop_NTPase"/>
</dbReference>
<organism evidence="1 2">
    <name type="scientific">Adonisia turfae CCMR0081</name>
    <dbReference type="NCBI Taxonomy" id="2292702"/>
    <lineage>
        <taxon>Bacteria</taxon>
        <taxon>Bacillati</taxon>
        <taxon>Cyanobacteriota</taxon>
        <taxon>Adonisia</taxon>
        <taxon>Adonisia turfae</taxon>
    </lineage>
</organism>
<dbReference type="Gene3D" id="3.40.50.300">
    <property type="entry name" value="P-loop containing nucleotide triphosphate hydrolases"/>
    <property type="match status" value="1"/>
</dbReference>
<name>A0A6M0REV6_9CYAN</name>
<keyword evidence="2" id="KW-1185">Reference proteome</keyword>
<evidence type="ECO:0000313" key="1">
    <source>
        <dbReference type="EMBL" id="NEZ54764.1"/>
    </source>
</evidence>
<reference evidence="1 2" key="1">
    <citation type="journal article" date="2020" name="Microb. Ecol.">
        <title>Ecogenomics of the Marine Benthic Filamentous Cyanobacterium Adonisia.</title>
        <authorList>
            <person name="Walter J.M."/>
            <person name="Coutinho F.H."/>
            <person name="Leomil L."/>
            <person name="Hargreaves P.I."/>
            <person name="Campeao M.E."/>
            <person name="Vieira V.V."/>
            <person name="Silva B.S."/>
            <person name="Fistarol G.O."/>
            <person name="Salomon P.S."/>
            <person name="Sawabe T."/>
            <person name="Mino S."/>
            <person name="Hosokawa M."/>
            <person name="Miyashita H."/>
            <person name="Maruyama F."/>
            <person name="van Verk M.C."/>
            <person name="Dutilh B.E."/>
            <person name="Thompson C.C."/>
            <person name="Thompson F.L."/>
        </authorList>
    </citation>
    <scope>NUCLEOTIDE SEQUENCE [LARGE SCALE GENOMIC DNA]</scope>
    <source>
        <strain evidence="1 2">CCMR0081</strain>
    </source>
</reference>
<dbReference type="PANTHER" id="PTHR36451">
    <property type="entry name" value="PAPS-DEPENDENT SULFOTRANSFERASE STF3"/>
    <property type="match status" value="1"/>
</dbReference>
<comment type="caution">
    <text evidence="1">The sequence shown here is derived from an EMBL/GenBank/DDBJ whole genome shotgun (WGS) entry which is preliminary data.</text>
</comment>
<keyword evidence="1" id="KW-0808">Transferase</keyword>
<dbReference type="EMBL" id="QXHD01000003">
    <property type="protein sequence ID" value="NEZ54764.1"/>
    <property type="molecule type" value="Genomic_DNA"/>
</dbReference>
<dbReference type="Proteomes" id="UP000481033">
    <property type="component" value="Unassembled WGS sequence"/>
</dbReference>
<accession>A0A6M0REV6</accession>
<proteinExistence type="predicted"/>
<dbReference type="AlphaFoldDB" id="A0A6M0REV6"/>